<dbReference type="RefSeq" id="WP_128390991.1">
    <property type="nucleotide sequence ID" value="NZ_SBII01000013.1"/>
</dbReference>
<reference evidence="6 7" key="1">
    <citation type="submission" date="2019-01" db="EMBL/GenBank/DDBJ databases">
        <title>Flavobacterium sp. nov.,isolated from freshwater.</title>
        <authorList>
            <person name="Zhang R."/>
            <person name="Du Z.-J."/>
        </authorList>
    </citation>
    <scope>NUCLEOTIDE SEQUENCE [LARGE SCALE GENOMIC DNA]</scope>
    <source>
        <strain evidence="6 7">1E403</strain>
    </source>
</reference>
<evidence type="ECO:0000256" key="2">
    <source>
        <dbReference type="ARBA" id="ARBA00023015"/>
    </source>
</evidence>
<accession>A0A444GM84</accession>
<dbReference type="InterPro" id="IPR005119">
    <property type="entry name" value="LysR_subst-bd"/>
</dbReference>
<evidence type="ECO:0000256" key="3">
    <source>
        <dbReference type="ARBA" id="ARBA00023125"/>
    </source>
</evidence>
<dbReference type="PANTHER" id="PTHR30126:SF39">
    <property type="entry name" value="HTH-TYPE TRANSCRIPTIONAL REGULATOR CYSL"/>
    <property type="match status" value="1"/>
</dbReference>
<dbReference type="InterPro" id="IPR036390">
    <property type="entry name" value="WH_DNA-bd_sf"/>
</dbReference>
<dbReference type="SUPFAM" id="SSF46785">
    <property type="entry name" value="Winged helix' DNA-binding domain"/>
    <property type="match status" value="1"/>
</dbReference>
<dbReference type="GO" id="GO:0000976">
    <property type="term" value="F:transcription cis-regulatory region binding"/>
    <property type="evidence" value="ECO:0007669"/>
    <property type="project" value="TreeGrafter"/>
</dbReference>
<dbReference type="Proteomes" id="UP000287527">
    <property type="component" value="Unassembled WGS sequence"/>
</dbReference>
<dbReference type="PANTHER" id="PTHR30126">
    <property type="entry name" value="HTH-TYPE TRANSCRIPTIONAL REGULATOR"/>
    <property type="match status" value="1"/>
</dbReference>
<keyword evidence="2" id="KW-0805">Transcription regulation</keyword>
<dbReference type="OrthoDB" id="9785745at2"/>
<comment type="caution">
    <text evidence="6">The sequence shown here is derived from an EMBL/GenBank/DDBJ whole genome shotgun (WGS) entry which is preliminary data.</text>
</comment>
<dbReference type="InterPro" id="IPR036388">
    <property type="entry name" value="WH-like_DNA-bd_sf"/>
</dbReference>
<evidence type="ECO:0000259" key="5">
    <source>
        <dbReference type="PROSITE" id="PS50931"/>
    </source>
</evidence>
<dbReference type="Gene3D" id="3.40.190.290">
    <property type="match status" value="1"/>
</dbReference>
<dbReference type="Pfam" id="PF03466">
    <property type="entry name" value="LysR_substrate"/>
    <property type="match status" value="1"/>
</dbReference>
<sequence>MFDFRLKVFYTVAKRLNFTKAASELFITQPAVTKHIQETEKHFNAKLFERNGTKIALTPAGELLLQHTEKLFSVYRDLEFEMGSLAQHHSGILRIGASTTIAQYILPAVLAVFHKRFIDIQPQLTINNTELIELALQRNEIDLGIIEGHSKNSSFKYTPFIKDELVLVVRTGHPLAKNQSVTLQELLKIPLLLREPGSGTLEVIVEALKPLGIKLPQLTVEMQLGSTEGMKRYLQNSDAAAFLSVHSIISGLQQNLFTIIDIEGLTIERNMYFIQKHGEEGALPGLFMDFAFRYNFK</sequence>
<evidence type="ECO:0000256" key="4">
    <source>
        <dbReference type="ARBA" id="ARBA00023163"/>
    </source>
</evidence>
<dbReference type="Gene3D" id="1.10.10.10">
    <property type="entry name" value="Winged helix-like DNA-binding domain superfamily/Winged helix DNA-binding domain"/>
    <property type="match status" value="1"/>
</dbReference>
<protein>
    <submittedName>
        <fullName evidence="6">LysR family transcriptional regulator</fullName>
    </submittedName>
</protein>
<evidence type="ECO:0000256" key="1">
    <source>
        <dbReference type="ARBA" id="ARBA00009437"/>
    </source>
</evidence>
<gene>
    <name evidence="6" type="ORF">EPI11_15980</name>
</gene>
<dbReference type="CDD" id="cd08420">
    <property type="entry name" value="PBP2_CysL_like"/>
    <property type="match status" value="1"/>
</dbReference>
<dbReference type="GO" id="GO:0003700">
    <property type="term" value="F:DNA-binding transcription factor activity"/>
    <property type="evidence" value="ECO:0007669"/>
    <property type="project" value="InterPro"/>
</dbReference>
<dbReference type="EMBL" id="SBII01000013">
    <property type="protein sequence ID" value="RWW92126.1"/>
    <property type="molecule type" value="Genomic_DNA"/>
</dbReference>
<dbReference type="AlphaFoldDB" id="A0A444GM84"/>
<dbReference type="PROSITE" id="PS50931">
    <property type="entry name" value="HTH_LYSR"/>
    <property type="match status" value="1"/>
</dbReference>
<dbReference type="PRINTS" id="PR00039">
    <property type="entry name" value="HTHLYSR"/>
</dbReference>
<organism evidence="6 7">
    <name type="scientific">Flavobacterium cerinum</name>
    <dbReference type="NCBI Taxonomy" id="2502784"/>
    <lineage>
        <taxon>Bacteria</taxon>
        <taxon>Pseudomonadati</taxon>
        <taxon>Bacteroidota</taxon>
        <taxon>Flavobacteriia</taxon>
        <taxon>Flavobacteriales</taxon>
        <taxon>Flavobacteriaceae</taxon>
        <taxon>Flavobacterium</taxon>
    </lineage>
</organism>
<name>A0A444GM84_9FLAO</name>
<keyword evidence="3" id="KW-0238">DNA-binding</keyword>
<comment type="similarity">
    <text evidence="1">Belongs to the LysR transcriptional regulatory family.</text>
</comment>
<evidence type="ECO:0000313" key="7">
    <source>
        <dbReference type="Proteomes" id="UP000287527"/>
    </source>
</evidence>
<keyword evidence="7" id="KW-1185">Reference proteome</keyword>
<dbReference type="SUPFAM" id="SSF53850">
    <property type="entry name" value="Periplasmic binding protein-like II"/>
    <property type="match status" value="1"/>
</dbReference>
<proteinExistence type="inferred from homology"/>
<dbReference type="FunFam" id="1.10.10.10:FF:000001">
    <property type="entry name" value="LysR family transcriptional regulator"/>
    <property type="match status" value="1"/>
</dbReference>
<dbReference type="Pfam" id="PF00126">
    <property type="entry name" value="HTH_1"/>
    <property type="match status" value="1"/>
</dbReference>
<keyword evidence="4" id="KW-0804">Transcription</keyword>
<dbReference type="InterPro" id="IPR000847">
    <property type="entry name" value="LysR_HTH_N"/>
</dbReference>
<evidence type="ECO:0000313" key="6">
    <source>
        <dbReference type="EMBL" id="RWW92126.1"/>
    </source>
</evidence>
<feature type="domain" description="HTH lysR-type" evidence="5">
    <location>
        <begin position="6"/>
        <end position="58"/>
    </location>
</feature>